<feature type="domain" description="MsrB" evidence="8">
    <location>
        <begin position="138"/>
        <end position="259"/>
    </location>
</feature>
<comment type="similarity">
    <text evidence="2">Belongs to the MsrB Met sulfoxide reductase family.</text>
</comment>
<reference evidence="9" key="1">
    <citation type="submission" date="2018-05" db="EMBL/GenBank/DDBJ databases">
        <authorList>
            <person name="Lanie J.A."/>
            <person name="Ng W.-L."/>
            <person name="Kazmierczak K.M."/>
            <person name="Andrzejewski T.M."/>
            <person name="Davidsen T.M."/>
            <person name="Wayne K.J."/>
            <person name="Tettelin H."/>
            <person name="Glass J.I."/>
            <person name="Rusch D."/>
            <person name="Podicherti R."/>
            <person name="Tsui H.-C.T."/>
            <person name="Winkler M.E."/>
        </authorList>
    </citation>
    <scope>NUCLEOTIDE SEQUENCE</scope>
</reference>
<keyword evidence="5" id="KW-0862">Zinc</keyword>
<dbReference type="GO" id="GO:0046872">
    <property type="term" value="F:metal ion binding"/>
    <property type="evidence" value="ECO:0007669"/>
    <property type="project" value="UniProtKB-KW"/>
</dbReference>
<keyword evidence="6" id="KW-0560">Oxidoreductase</keyword>
<dbReference type="GO" id="GO:0006979">
    <property type="term" value="P:response to oxidative stress"/>
    <property type="evidence" value="ECO:0007669"/>
    <property type="project" value="InterPro"/>
</dbReference>
<evidence type="ECO:0000313" key="9">
    <source>
        <dbReference type="EMBL" id="SVC79358.1"/>
    </source>
</evidence>
<evidence type="ECO:0000259" key="8">
    <source>
        <dbReference type="PROSITE" id="PS51790"/>
    </source>
</evidence>
<dbReference type="EMBL" id="UINC01111267">
    <property type="protein sequence ID" value="SVC79358.1"/>
    <property type="molecule type" value="Genomic_DNA"/>
</dbReference>
<sequence>MSKDLGDKELIFIYNAKSGFINKLVDFAHKIISPETYESNLFAITYGTFKMEKRWVDYIQSLPIKCVFTYRDKLSEHKIKNVNLPAVFLSDGRELKEIIFSREINNLSDLQQLIEIVDIKLEENGMETKKQKEVTLTDDEWQNKLTPEEYHILREKGTERPFTGKYDKFYEGGKYKCAGCNTELFVSDTKYNSGCGWPAFYESLPGKIEESPDNSFSMARVEITCEKCGGHLGHVFNDGPQPTGLRYCVNSASLDFEPEE</sequence>
<dbReference type="FunFam" id="2.170.150.20:FF:000001">
    <property type="entry name" value="Peptide methionine sulfoxide reductase MsrB"/>
    <property type="match status" value="1"/>
</dbReference>
<comment type="catalytic activity">
    <reaction evidence="7">
        <text>L-methionyl-[protein] + [thioredoxin]-disulfide + H2O = L-methionyl-(R)-S-oxide-[protein] + [thioredoxin]-dithiol</text>
        <dbReference type="Rhea" id="RHEA:24164"/>
        <dbReference type="Rhea" id="RHEA-COMP:10698"/>
        <dbReference type="Rhea" id="RHEA-COMP:10700"/>
        <dbReference type="Rhea" id="RHEA-COMP:12313"/>
        <dbReference type="Rhea" id="RHEA-COMP:12314"/>
        <dbReference type="ChEBI" id="CHEBI:15377"/>
        <dbReference type="ChEBI" id="CHEBI:16044"/>
        <dbReference type="ChEBI" id="CHEBI:29950"/>
        <dbReference type="ChEBI" id="CHEBI:45764"/>
        <dbReference type="ChEBI" id="CHEBI:50058"/>
        <dbReference type="EC" id="1.8.4.12"/>
    </reaction>
</comment>
<keyword evidence="4" id="KW-0479">Metal-binding</keyword>
<evidence type="ECO:0000256" key="3">
    <source>
        <dbReference type="ARBA" id="ARBA00012499"/>
    </source>
</evidence>
<organism evidence="9">
    <name type="scientific">marine metagenome</name>
    <dbReference type="NCBI Taxonomy" id="408172"/>
    <lineage>
        <taxon>unclassified sequences</taxon>
        <taxon>metagenomes</taxon>
        <taxon>ecological metagenomes</taxon>
    </lineage>
</organism>
<protein>
    <recommendedName>
        <fullName evidence="3">peptide-methionine (R)-S-oxide reductase</fullName>
        <ecNumber evidence="3">1.8.4.12</ecNumber>
    </recommendedName>
</protein>
<dbReference type="InterPro" id="IPR028427">
    <property type="entry name" value="Met_Sox_Rdtase_MsrB"/>
</dbReference>
<dbReference type="GO" id="GO:0005737">
    <property type="term" value="C:cytoplasm"/>
    <property type="evidence" value="ECO:0007669"/>
    <property type="project" value="TreeGrafter"/>
</dbReference>
<proteinExistence type="inferred from homology"/>
<dbReference type="PROSITE" id="PS51790">
    <property type="entry name" value="MSRB"/>
    <property type="match status" value="1"/>
</dbReference>
<name>A0A382Q354_9ZZZZ</name>
<dbReference type="Gene3D" id="2.170.150.20">
    <property type="entry name" value="Peptide methionine sulfoxide reductase"/>
    <property type="match status" value="1"/>
</dbReference>
<dbReference type="InterPro" id="IPR002579">
    <property type="entry name" value="Met_Sox_Rdtase_MsrB_dom"/>
</dbReference>
<accession>A0A382Q354</accession>
<dbReference type="GO" id="GO:0030091">
    <property type="term" value="P:protein repair"/>
    <property type="evidence" value="ECO:0007669"/>
    <property type="project" value="InterPro"/>
</dbReference>
<dbReference type="AlphaFoldDB" id="A0A382Q354"/>
<dbReference type="Pfam" id="PF01641">
    <property type="entry name" value="SelR"/>
    <property type="match status" value="1"/>
</dbReference>
<evidence type="ECO:0000256" key="4">
    <source>
        <dbReference type="ARBA" id="ARBA00022723"/>
    </source>
</evidence>
<dbReference type="PANTHER" id="PTHR10173">
    <property type="entry name" value="METHIONINE SULFOXIDE REDUCTASE"/>
    <property type="match status" value="1"/>
</dbReference>
<dbReference type="GO" id="GO:0033743">
    <property type="term" value="F:peptide-methionine (R)-S-oxide reductase activity"/>
    <property type="evidence" value="ECO:0007669"/>
    <property type="project" value="UniProtKB-EC"/>
</dbReference>
<evidence type="ECO:0000256" key="1">
    <source>
        <dbReference type="ARBA" id="ARBA00001947"/>
    </source>
</evidence>
<evidence type="ECO:0000256" key="7">
    <source>
        <dbReference type="ARBA" id="ARBA00048488"/>
    </source>
</evidence>
<dbReference type="InterPro" id="IPR011057">
    <property type="entry name" value="Mss4-like_sf"/>
</dbReference>
<gene>
    <name evidence="9" type="ORF">METZ01_LOCUS332212</name>
</gene>
<dbReference type="PANTHER" id="PTHR10173:SF52">
    <property type="entry name" value="METHIONINE-R-SULFOXIDE REDUCTASE B1"/>
    <property type="match status" value="1"/>
</dbReference>
<comment type="cofactor">
    <cofactor evidence="1">
        <name>Zn(2+)</name>
        <dbReference type="ChEBI" id="CHEBI:29105"/>
    </cofactor>
</comment>
<evidence type="ECO:0000256" key="5">
    <source>
        <dbReference type="ARBA" id="ARBA00022833"/>
    </source>
</evidence>
<evidence type="ECO:0000256" key="2">
    <source>
        <dbReference type="ARBA" id="ARBA00007174"/>
    </source>
</evidence>
<dbReference type="NCBIfam" id="TIGR00357">
    <property type="entry name" value="peptide-methionine (R)-S-oxide reductase MsrB"/>
    <property type="match status" value="1"/>
</dbReference>
<dbReference type="EC" id="1.8.4.12" evidence="3"/>
<evidence type="ECO:0000256" key="6">
    <source>
        <dbReference type="ARBA" id="ARBA00023002"/>
    </source>
</evidence>
<dbReference type="SUPFAM" id="SSF51316">
    <property type="entry name" value="Mss4-like"/>
    <property type="match status" value="1"/>
</dbReference>